<evidence type="ECO:0000256" key="5">
    <source>
        <dbReference type="RuleBase" id="RU364012"/>
    </source>
</evidence>
<dbReference type="GO" id="GO:0030154">
    <property type="term" value="P:cell differentiation"/>
    <property type="evidence" value="ECO:0007669"/>
    <property type="project" value="UniProtKB-KW"/>
</dbReference>
<sequence>MLSENVSVTPSLRAIESAIKLVDVKKDELKKAFDDLHANSMHLSSFSISWSDLDAHFTKIQNSVTQRFRILESRESLRKPIDGSPVSKSTRAQLNRPLNRETHRLPTRMLRTIVVKFRGRALMETGTSINEEVRDRAKKLALEWNGKVKLLKDNSLEILGFLHLVATYSLGPLIDKGSLLITSLPLLNSSKLLASRKIPTRTSFGCVSGGDKEQAMQNIAADGEIGALKSVIKIIEECNLENEYSQEPLQKRIEQLRSSRQTEKPLQLLLLSSLSINRLLRRPFRWQLGGKEEEAGTVKAAAGGNKHPKTSASVVRTVPSLSAAGSTSAIPPFQQAHLRPVGLLPDHSAAYLRSPAPPFGMPGSTPVANPYAGPSAPMYGMAGAHMGFPLNPNPAASHLYNYDRQPIYGAYGIPPQYHPSYPHNSSWYASGCQGIDLALI</sequence>
<evidence type="ECO:0000256" key="4">
    <source>
        <dbReference type="ARBA" id="ARBA00023089"/>
    </source>
</evidence>
<keyword evidence="2 5" id="KW-0217">Developmental protein</keyword>
<reference evidence="6" key="1">
    <citation type="submission" date="2019-09" db="EMBL/GenBank/DDBJ databases">
        <title>Draft genome information of white flower Hibiscus syriacus.</title>
        <authorList>
            <person name="Kim Y.-M."/>
        </authorList>
    </citation>
    <scope>NUCLEOTIDE SEQUENCE [LARGE SCALE GENOMIC DNA]</scope>
    <source>
        <strain evidence="6">YM2019G1</strain>
    </source>
</reference>
<dbReference type="Pfam" id="PF07899">
    <property type="entry name" value="Frigida"/>
    <property type="match status" value="2"/>
</dbReference>
<evidence type="ECO:0000256" key="3">
    <source>
        <dbReference type="ARBA" id="ARBA00022782"/>
    </source>
</evidence>
<comment type="similarity">
    <text evidence="1 5">Belongs to the Frigida family.</text>
</comment>
<organism evidence="6 7">
    <name type="scientific">Hibiscus syriacus</name>
    <name type="common">Rose of Sharon</name>
    <dbReference type="NCBI Taxonomy" id="106335"/>
    <lineage>
        <taxon>Eukaryota</taxon>
        <taxon>Viridiplantae</taxon>
        <taxon>Streptophyta</taxon>
        <taxon>Embryophyta</taxon>
        <taxon>Tracheophyta</taxon>
        <taxon>Spermatophyta</taxon>
        <taxon>Magnoliopsida</taxon>
        <taxon>eudicotyledons</taxon>
        <taxon>Gunneridae</taxon>
        <taxon>Pentapetalae</taxon>
        <taxon>rosids</taxon>
        <taxon>malvids</taxon>
        <taxon>Malvales</taxon>
        <taxon>Malvaceae</taxon>
        <taxon>Malvoideae</taxon>
        <taxon>Hibiscus</taxon>
    </lineage>
</organism>
<comment type="caution">
    <text evidence="6">The sequence shown here is derived from an EMBL/GenBank/DDBJ whole genome shotgun (WGS) entry which is preliminary data.</text>
</comment>
<name>A0A6A2YK60_HIBSY</name>
<proteinExistence type="inferred from homology"/>
<dbReference type="Proteomes" id="UP000436088">
    <property type="component" value="Unassembled WGS sequence"/>
</dbReference>
<protein>
    <recommendedName>
        <fullName evidence="5">FRIGIDA-like protein</fullName>
    </recommendedName>
</protein>
<dbReference type="PANTHER" id="PTHR31791:SF47">
    <property type="entry name" value="INACTIVE FRIGIDA-LIKE PROTEIN 2"/>
    <property type="match status" value="1"/>
</dbReference>
<evidence type="ECO:0000313" key="7">
    <source>
        <dbReference type="Proteomes" id="UP000436088"/>
    </source>
</evidence>
<gene>
    <name evidence="6" type="ORF">F3Y22_tig00111540pilonHSYRG00107</name>
</gene>
<dbReference type="AlphaFoldDB" id="A0A6A2YK60"/>
<evidence type="ECO:0000256" key="2">
    <source>
        <dbReference type="ARBA" id="ARBA00022473"/>
    </source>
</evidence>
<keyword evidence="3 5" id="KW-0221">Differentiation</keyword>
<dbReference type="PANTHER" id="PTHR31791">
    <property type="entry name" value="FRIGIDA-LIKE PROTEIN 3-RELATED"/>
    <property type="match status" value="1"/>
</dbReference>
<evidence type="ECO:0000313" key="6">
    <source>
        <dbReference type="EMBL" id="KAE8677264.1"/>
    </source>
</evidence>
<dbReference type="GO" id="GO:0009908">
    <property type="term" value="P:flower development"/>
    <property type="evidence" value="ECO:0007669"/>
    <property type="project" value="UniProtKB-KW"/>
</dbReference>
<accession>A0A6A2YK60</accession>
<dbReference type="EMBL" id="VEPZ02001363">
    <property type="protein sequence ID" value="KAE8677264.1"/>
    <property type="molecule type" value="Genomic_DNA"/>
</dbReference>
<keyword evidence="4 5" id="KW-0287">Flowering</keyword>
<dbReference type="InterPro" id="IPR012474">
    <property type="entry name" value="Frigida"/>
</dbReference>
<evidence type="ECO:0000256" key="1">
    <source>
        <dbReference type="ARBA" id="ARBA00008956"/>
    </source>
</evidence>
<keyword evidence="7" id="KW-1185">Reference proteome</keyword>